<sequence>MPHATVPSPGLQALILCGPGVSLNTFTSNPADLPKALVPIANRPMVWYALDWCYRMGIVDVALVTPPESAPALEAALATHPSLTGLPSPKPDVLSPPLLTQTTGTGELLRLPEVQKRITSDFIVLPCDLIAHLDGSALLQQWMTLNPPSAAKAKAGLAVFYPTHGREGLSTKKDETDFIASVPLASSPVTPPSGSLRPYIEQLVLTMPTDSLKDRLEADKGFLRVRQSLLNTHARVKCRTKWRDAHVYIFPLWVKNFIAGEERLETVSEDVIGWWAKAGWQKGLAAKLGIDKVLNSAPVQSEDGEGDYEGIECDPTVLSSTKTLVHHPKPSPEIAFASRVGTSESITAPSPDPSSISIPPLLAYIQPAFSESSPANTPLIRRVDTTQQLLSLSLLLAKLPDGHALAHTHKIHPTASIGIQSRVSAEDSIVGPNVTTGIRCNIKESVIGAGCELGEGVRLTRCILMDGVIVGPGVVLSGCVIGRRAKIEGIPTAPPPSTPAGSETKPAAKGKARSKDADDDGRTRLTDCEVAPGFIVESGTEAKGEKMMGFDTEDGDFDDDDDMDEE</sequence>
<comment type="subunit">
    <text evidence="8">Component of the translation initiation factor 2B (eIF2B) complex which is a heterodecamer of two sets of five different subunits: alpha, beta, gamma, delta and epsilon. Subunits alpha, beta and delta comprise a regulatory subcomplex and subunits epsilon and gamma comprise a catalytic subcomplex. Within the complex, the hexameric regulatory complex resides at the center, with the two heterodimeric catalytic subcomplexes bound on opposite sides.</text>
</comment>
<evidence type="ECO:0000313" key="11">
    <source>
        <dbReference type="EMBL" id="WPH01546.1"/>
    </source>
</evidence>
<accession>A0AAQ3RA60</accession>
<dbReference type="PANTHER" id="PTHR45989">
    <property type="entry name" value="TRANSLATION INITIATION FACTOR EIF-2B SUBUNIT GAMMA"/>
    <property type="match status" value="1"/>
</dbReference>
<dbReference type="SUPFAM" id="SSF51161">
    <property type="entry name" value="Trimeric LpxA-like enzymes"/>
    <property type="match status" value="1"/>
</dbReference>
<dbReference type="GO" id="GO:0003743">
    <property type="term" value="F:translation initiation factor activity"/>
    <property type="evidence" value="ECO:0007669"/>
    <property type="project" value="UniProtKB-KW"/>
</dbReference>
<keyword evidence="12" id="KW-1185">Reference proteome</keyword>
<keyword evidence="4 11" id="KW-0396">Initiation factor</keyword>
<dbReference type="GO" id="GO:0005829">
    <property type="term" value="C:cytosol"/>
    <property type="evidence" value="ECO:0007669"/>
    <property type="project" value="UniProtKB-SubCell"/>
</dbReference>
<keyword evidence="5" id="KW-0648">Protein biosynthesis</keyword>
<evidence type="ECO:0000256" key="2">
    <source>
        <dbReference type="ARBA" id="ARBA00007878"/>
    </source>
</evidence>
<evidence type="ECO:0000256" key="8">
    <source>
        <dbReference type="ARBA" id="ARBA00046432"/>
    </source>
</evidence>
<protein>
    <recommendedName>
        <fullName evidence="6">Translation initiation factor eIF2B subunit gamma</fullName>
    </recommendedName>
    <alternativeName>
        <fullName evidence="7">eIF2B GDP-GTP exchange factor subunit gamma</fullName>
    </alternativeName>
</protein>
<dbReference type="GO" id="GO:0002183">
    <property type="term" value="P:cytoplasmic translational initiation"/>
    <property type="evidence" value="ECO:0007669"/>
    <property type="project" value="TreeGrafter"/>
</dbReference>
<gene>
    <name evidence="11" type="ORF">R9X50_00439300</name>
</gene>
<feature type="compositionally biased region" description="Acidic residues" evidence="9">
    <location>
        <begin position="551"/>
        <end position="566"/>
    </location>
</feature>
<dbReference type="Proteomes" id="UP001303373">
    <property type="component" value="Chromosome 6"/>
</dbReference>
<comment type="subcellular location">
    <subcellularLocation>
        <location evidence="1">Cytoplasm</location>
        <location evidence="1">Cytosol</location>
    </subcellularLocation>
</comment>
<dbReference type="AlphaFoldDB" id="A0AAQ3RA60"/>
<comment type="similarity">
    <text evidence="2">Belongs to the eIF-2B gamma/epsilon subunits family.</text>
</comment>
<feature type="compositionally biased region" description="Basic and acidic residues" evidence="9">
    <location>
        <begin position="513"/>
        <end position="527"/>
    </location>
</feature>
<dbReference type="EMBL" id="CP138585">
    <property type="protein sequence ID" value="WPH01546.1"/>
    <property type="molecule type" value="Genomic_DNA"/>
</dbReference>
<dbReference type="PANTHER" id="PTHR45989:SF1">
    <property type="entry name" value="TRANSLATION INITIATION FACTOR EIF-2B SUBUNIT GAMMA"/>
    <property type="match status" value="1"/>
</dbReference>
<dbReference type="Pfam" id="PF24894">
    <property type="entry name" value="Hexapep_GlmU"/>
    <property type="match status" value="1"/>
</dbReference>
<dbReference type="Gene3D" id="3.90.550.10">
    <property type="entry name" value="Spore Coat Polysaccharide Biosynthesis Protein SpsA, Chain A"/>
    <property type="match status" value="1"/>
</dbReference>
<reference evidence="11 12" key="1">
    <citation type="submission" date="2023-11" db="EMBL/GenBank/DDBJ databases">
        <title>An acidophilic fungus is an integral part of prey digestion in a carnivorous sundew plant.</title>
        <authorList>
            <person name="Tsai I.J."/>
        </authorList>
    </citation>
    <scope>NUCLEOTIDE SEQUENCE [LARGE SCALE GENOMIC DNA]</scope>
    <source>
        <strain evidence="11">169a</strain>
    </source>
</reference>
<evidence type="ECO:0000256" key="1">
    <source>
        <dbReference type="ARBA" id="ARBA00004514"/>
    </source>
</evidence>
<evidence type="ECO:0000256" key="9">
    <source>
        <dbReference type="SAM" id="MobiDB-lite"/>
    </source>
</evidence>
<feature type="domain" description="Glucose-1-phosphate adenylyltransferase/Bifunctional protein GlmU-like C-terminal hexapeptide" evidence="10">
    <location>
        <begin position="422"/>
        <end position="487"/>
    </location>
</feature>
<evidence type="ECO:0000256" key="6">
    <source>
        <dbReference type="ARBA" id="ARBA00044196"/>
    </source>
</evidence>
<dbReference type="Gene3D" id="2.160.10.10">
    <property type="entry name" value="Hexapeptide repeat proteins"/>
    <property type="match status" value="1"/>
</dbReference>
<dbReference type="InterPro" id="IPR056818">
    <property type="entry name" value="GlmU/GlgC-like_hexapep"/>
</dbReference>
<dbReference type="InterPro" id="IPR051960">
    <property type="entry name" value="eIF2B_gamma"/>
</dbReference>
<evidence type="ECO:0000313" key="12">
    <source>
        <dbReference type="Proteomes" id="UP001303373"/>
    </source>
</evidence>
<evidence type="ECO:0000259" key="10">
    <source>
        <dbReference type="Pfam" id="PF24894"/>
    </source>
</evidence>
<dbReference type="SUPFAM" id="SSF53448">
    <property type="entry name" value="Nucleotide-diphospho-sugar transferases"/>
    <property type="match status" value="1"/>
</dbReference>
<dbReference type="InterPro" id="IPR029044">
    <property type="entry name" value="Nucleotide-diphossugar_trans"/>
</dbReference>
<name>A0AAQ3RA60_9PEZI</name>
<keyword evidence="3" id="KW-0963">Cytoplasm</keyword>
<feature type="region of interest" description="Disordered" evidence="9">
    <location>
        <begin position="489"/>
        <end position="566"/>
    </location>
</feature>
<dbReference type="GO" id="GO:0005085">
    <property type="term" value="F:guanyl-nucleotide exchange factor activity"/>
    <property type="evidence" value="ECO:0007669"/>
    <property type="project" value="TreeGrafter"/>
</dbReference>
<evidence type="ECO:0000256" key="3">
    <source>
        <dbReference type="ARBA" id="ARBA00022490"/>
    </source>
</evidence>
<organism evidence="11 12">
    <name type="scientific">Acrodontium crateriforme</name>
    <dbReference type="NCBI Taxonomy" id="150365"/>
    <lineage>
        <taxon>Eukaryota</taxon>
        <taxon>Fungi</taxon>
        <taxon>Dikarya</taxon>
        <taxon>Ascomycota</taxon>
        <taxon>Pezizomycotina</taxon>
        <taxon>Dothideomycetes</taxon>
        <taxon>Dothideomycetidae</taxon>
        <taxon>Mycosphaerellales</taxon>
        <taxon>Teratosphaeriaceae</taxon>
        <taxon>Acrodontium</taxon>
    </lineage>
</organism>
<evidence type="ECO:0000256" key="4">
    <source>
        <dbReference type="ARBA" id="ARBA00022540"/>
    </source>
</evidence>
<evidence type="ECO:0000256" key="5">
    <source>
        <dbReference type="ARBA" id="ARBA00022917"/>
    </source>
</evidence>
<evidence type="ECO:0000256" key="7">
    <source>
        <dbReference type="ARBA" id="ARBA00044229"/>
    </source>
</evidence>
<dbReference type="InterPro" id="IPR011004">
    <property type="entry name" value="Trimer_LpxA-like_sf"/>
</dbReference>
<proteinExistence type="inferred from homology"/>
<dbReference type="GO" id="GO:0005851">
    <property type="term" value="C:eukaryotic translation initiation factor 2B complex"/>
    <property type="evidence" value="ECO:0007669"/>
    <property type="project" value="TreeGrafter"/>
</dbReference>